<dbReference type="RefSeq" id="WP_110473745.1">
    <property type="nucleotide sequence ID" value="NZ_BMWQ01000001.1"/>
</dbReference>
<dbReference type="Pfam" id="PF09912">
    <property type="entry name" value="DUF2141"/>
    <property type="match status" value="1"/>
</dbReference>
<sequence length="139" mass="15687">MNSILLFFISVLAGVFTQNSSELTINITNIESIKGEIIIGVFNTDKNFLKDGSAIKNYSIKVENHSEQIIITDLPKGEYAISMYHDENSDNECNRNFLGIPKEPYGFSNNIKPKFSAPAYEDCKFILDGEKELEIKLLN</sequence>
<dbReference type="OrthoDB" id="9788332at2"/>
<reference evidence="1 2" key="1">
    <citation type="submission" date="2018-06" db="EMBL/GenBank/DDBJ databases">
        <title>Genomic Encyclopedia of Type Strains, Phase III (KMG-III): the genomes of soil and plant-associated and newly described type strains.</title>
        <authorList>
            <person name="Whitman W."/>
        </authorList>
    </citation>
    <scope>NUCLEOTIDE SEQUENCE [LARGE SCALE GENOMIC DNA]</scope>
    <source>
        <strain evidence="1 2">CECT 7945</strain>
    </source>
</reference>
<evidence type="ECO:0000313" key="2">
    <source>
        <dbReference type="Proteomes" id="UP000248054"/>
    </source>
</evidence>
<protein>
    <submittedName>
        <fullName evidence="1">Uncharacterized protein (DUF2141 family)</fullName>
    </submittedName>
</protein>
<evidence type="ECO:0000313" key="1">
    <source>
        <dbReference type="EMBL" id="PYE82743.1"/>
    </source>
</evidence>
<name>A0A2V4YFQ5_9FLAO</name>
<dbReference type="Proteomes" id="UP000248054">
    <property type="component" value="Unassembled WGS sequence"/>
</dbReference>
<gene>
    <name evidence="1" type="ORF">DFQ11_101168</name>
</gene>
<keyword evidence="2" id="KW-1185">Reference proteome</keyword>
<dbReference type="InterPro" id="IPR018673">
    <property type="entry name" value="DUF2141"/>
</dbReference>
<dbReference type="AlphaFoldDB" id="A0A2V4YFQ5"/>
<dbReference type="EMBL" id="QJTD01000001">
    <property type="protein sequence ID" value="PYE82743.1"/>
    <property type="molecule type" value="Genomic_DNA"/>
</dbReference>
<proteinExistence type="predicted"/>
<accession>A0A2V4YFQ5</accession>
<comment type="caution">
    <text evidence="1">The sequence shown here is derived from an EMBL/GenBank/DDBJ whole genome shotgun (WGS) entry which is preliminary data.</text>
</comment>
<organism evidence="1 2">
    <name type="scientific">Winogradskyella epiphytica</name>
    <dbReference type="NCBI Taxonomy" id="262005"/>
    <lineage>
        <taxon>Bacteria</taxon>
        <taxon>Pseudomonadati</taxon>
        <taxon>Bacteroidota</taxon>
        <taxon>Flavobacteriia</taxon>
        <taxon>Flavobacteriales</taxon>
        <taxon>Flavobacteriaceae</taxon>
        <taxon>Winogradskyella</taxon>
    </lineage>
</organism>